<evidence type="ECO:0000313" key="4">
    <source>
        <dbReference type="Proteomes" id="UP000242146"/>
    </source>
</evidence>
<dbReference type="PANTHER" id="PTHR15032">
    <property type="entry name" value="N-ACYL-PHOSPHATIDYLETHANOLAMINE-HYDROLYZING PHOSPHOLIPASE D"/>
    <property type="match status" value="1"/>
</dbReference>
<keyword evidence="3" id="KW-0378">Hydrolase</keyword>
<dbReference type="InterPro" id="IPR024884">
    <property type="entry name" value="NAPE-PLD"/>
</dbReference>
<dbReference type="STRING" id="101127.A0A1X2G337"/>
<dbReference type="Pfam" id="PF12706">
    <property type="entry name" value="Lactamase_B_2"/>
    <property type="match status" value="1"/>
</dbReference>
<sequence length="395" mass="44657">MNRGARFFGAFTALSAASYFYVRPPTMIYDTTKEHHKPNQFQNPWPSFVEHGLWDTFKMLKDIRLSSVVANAKADDYPETVTINASILKNPDNDHITVTWLGHACALVQLNGYNVLFDPIFSNRCSPVQFAGPARYTQPPATLNDLPRIDAVVISHNHYDHLDLATVQQLAKKHPDTRFFVPLGNKEWFGTIAKETTSQGQGRVEELDWWDQREIKLSDTDTIRFTCTPCQHFSGRTPFDRNKTLWASWAMENVKDGQARGKVYFGGDTGYRTVPATASHEQAHNEEYLSTLPHCPAFKEIGERFQSFDLALIPIGAYSPRYFMSPIHCGPEDAVRVHEDIRSKKSIAIHWGTFALTDEPMSEPPQRLKAAMADRGHASSDFDVLKLGETITIPI</sequence>
<reference evidence="3 4" key="1">
    <citation type="submission" date="2016-07" db="EMBL/GenBank/DDBJ databases">
        <title>Pervasive Adenine N6-methylation of Active Genes in Fungi.</title>
        <authorList>
            <consortium name="DOE Joint Genome Institute"/>
            <person name="Mondo S.J."/>
            <person name="Dannebaum R.O."/>
            <person name="Kuo R.C."/>
            <person name="Labutti K."/>
            <person name="Haridas S."/>
            <person name="Kuo A."/>
            <person name="Salamov A."/>
            <person name="Ahrendt S.R."/>
            <person name="Lipzen A."/>
            <person name="Sullivan W."/>
            <person name="Andreopoulos W.B."/>
            <person name="Clum A."/>
            <person name="Lindquist E."/>
            <person name="Daum C."/>
            <person name="Ramamoorthy G.K."/>
            <person name="Gryganskyi A."/>
            <person name="Culley D."/>
            <person name="Magnuson J.K."/>
            <person name="James T.Y."/>
            <person name="O'Malley M.A."/>
            <person name="Stajich J.E."/>
            <person name="Spatafora J.W."/>
            <person name="Visel A."/>
            <person name="Grigoriev I.V."/>
        </authorList>
    </citation>
    <scope>NUCLEOTIDE SEQUENCE [LARGE SCALE GENOMIC DNA]</scope>
    <source>
        <strain evidence="3 4">NRRL 3301</strain>
    </source>
</reference>
<evidence type="ECO:0000256" key="1">
    <source>
        <dbReference type="PIRSR" id="PIRSR038896-50"/>
    </source>
</evidence>
<dbReference type="GO" id="GO:0008270">
    <property type="term" value="F:zinc ion binding"/>
    <property type="evidence" value="ECO:0007669"/>
    <property type="project" value="InterPro"/>
</dbReference>
<keyword evidence="4" id="KW-1185">Reference proteome</keyword>
<evidence type="ECO:0000259" key="2">
    <source>
        <dbReference type="Pfam" id="PF12706"/>
    </source>
</evidence>
<dbReference type="PANTHER" id="PTHR15032:SF4">
    <property type="entry name" value="N-ACYL-PHOSPHATIDYLETHANOLAMINE-HYDROLYZING PHOSPHOLIPASE D"/>
    <property type="match status" value="1"/>
</dbReference>
<organism evidence="3 4">
    <name type="scientific">Hesseltinella vesiculosa</name>
    <dbReference type="NCBI Taxonomy" id="101127"/>
    <lineage>
        <taxon>Eukaryota</taxon>
        <taxon>Fungi</taxon>
        <taxon>Fungi incertae sedis</taxon>
        <taxon>Mucoromycota</taxon>
        <taxon>Mucoromycotina</taxon>
        <taxon>Mucoromycetes</taxon>
        <taxon>Mucorales</taxon>
        <taxon>Cunninghamellaceae</taxon>
        <taxon>Hesseltinella</taxon>
    </lineage>
</organism>
<dbReference type="AlphaFoldDB" id="A0A1X2G337"/>
<evidence type="ECO:0000313" key="3">
    <source>
        <dbReference type="EMBL" id="ORX43464.1"/>
    </source>
</evidence>
<dbReference type="PIRSF" id="PIRSF038896">
    <property type="entry name" value="NAPE-PLD"/>
    <property type="match status" value="1"/>
</dbReference>
<feature type="domain" description="Metallo-beta-lactamase" evidence="2">
    <location>
        <begin position="113"/>
        <end position="351"/>
    </location>
</feature>
<dbReference type="GO" id="GO:0070290">
    <property type="term" value="F:N-acylphosphatidylethanolamine-specific phospholipase D activity"/>
    <property type="evidence" value="ECO:0007669"/>
    <property type="project" value="InterPro"/>
</dbReference>
<dbReference type="GO" id="GO:0070291">
    <property type="term" value="P:N-acylethanolamine metabolic process"/>
    <property type="evidence" value="ECO:0007669"/>
    <property type="project" value="TreeGrafter"/>
</dbReference>
<feature type="binding site" evidence="1">
    <location>
        <position position="159"/>
    </location>
    <ligand>
        <name>an N-acyl-1,2-diacyl-sn-glycero-3-phosphoethanolamine</name>
        <dbReference type="ChEBI" id="CHEBI:62537"/>
    </ligand>
</feature>
<dbReference type="GO" id="GO:0070292">
    <property type="term" value="P:N-acylphosphatidylethanolamine metabolic process"/>
    <property type="evidence" value="ECO:0007669"/>
    <property type="project" value="TreeGrafter"/>
</dbReference>
<dbReference type="EMBL" id="MCGT01000055">
    <property type="protein sequence ID" value="ORX43464.1"/>
    <property type="molecule type" value="Genomic_DNA"/>
</dbReference>
<dbReference type="Gene3D" id="3.60.15.10">
    <property type="entry name" value="Ribonuclease Z/Hydroxyacylglutathione hydrolase-like"/>
    <property type="match status" value="1"/>
</dbReference>
<dbReference type="InterPro" id="IPR001279">
    <property type="entry name" value="Metallo-B-lactamas"/>
</dbReference>
<name>A0A1X2G337_9FUNG</name>
<feature type="binding site" evidence="1">
    <location>
        <position position="328"/>
    </location>
    <ligand>
        <name>an N-acyl-1,2-diacyl-sn-glycero-3-phosphoethanolamine</name>
        <dbReference type="ChEBI" id="CHEBI:62537"/>
    </ligand>
</feature>
<dbReference type="Proteomes" id="UP000242146">
    <property type="component" value="Unassembled WGS sequence"/>
</dbReference>
<dbReference type="OrthoDB" id="332863at2759"/>
<gene>
    <name evidence="3" type="ORF">DM01DRAFT_1340734</name>
</gene>
<comment type="caution">
    <text evidence="3">The sequence shown here is derived from an EMBL/GenBank/DDBJ whole genome shotgun (WGS) entry which is preliminary data.</text>
</comment>
<dbReference type="SUPFAM" id="SSF56281">
    <property type="entry name" value="Metallo-hydrolase/oxidoreductase"/>
    <property type="match status" value="1"/>
</dbReference>
<dbReference type="GO" id="GO:0005737">
    <property type="term" value="C:cytoplasm"/>
    <property type="evidence" value="ECO:0007669"/>
    <property type="project" value="TreeGrafter"/>
</dbReference>
<protein>
    <submittedName>
        <fullName evidence="3">Metallo-hydrolase/oxidoreductase</fullName>
    </submittedName>
</protein>
<accession>A0A1X2G337</accession>
<dbReference type="InterPro" id="IPR036866">
    <property type="entry name" value="RibonucZ/Hydroxyglut_hydro"/>
</dbReference>
<proteinExistence type="predicted"/>